<dbReference type="Proteomes" id="UP000652761">
    <property type="component" value="Unassembled WGS sequence"/>
</dbReference>
<gene>
    <name evidence="1" type="ORF">Taro_055654</name>
</gene>
<keyword evidence="2" id="KW-1185">Reference proteome</keyword>
<accession>A0A843XRZ5</accession>
<evidence type="ECO:0000313" key="1">
    <source>
        <dbReference type="EMBL" id="MQM22599.1"/>
    </source>
</evidence>
<name>A0A843XRZ5_COLES</name>
<comment type="caution">
    <text evidence="1">The sequence shown here is derived from an EMBL/GenBank/DDBJ whole genome shotgun (WGS) entry which is preliminary data.</text>
</comment>
<proteinExistence type="predicted"/>
<dbReference type="AlphaFoldDB" id="A0A843XRZ5"/>
<sequence>MRIAGGADTRSRPVTAIGSRRGYGCPNITDIVTPCGLFPPPLRKNWA</sequence>
<organism evidence="1 2">
    <name type="scientific">Colocasia esculenta</name>
    <name type="common">Wild taro</name>
    <name type="synonym">Arum esculentum</name>
    <dbReference type="NCBI Taxonomy" id="4460"/>
    <lineage>
        <taxon>Eukaryota</taxon>
        <taxon>Viridiplantae</taxon>
        <taxon>Streptophyta</taxon>
        <taxon>Embryophyta</taxon>
        <taxon>Tracheophyta</taxon>
        <taxon>Spermatophyta</taxon>
        <taxon>Magnoliopsida</taxon>
        <taxon>Liliopsida</taxon>
        <taxon>Araceae</taxon>
        <taxon>Aroideae</taxon>
        <taxon>Colocasieae</taxon>
        <taxon>Colocasia</taxon>
    </lineage>
</organism>
<evidence type="ECO:0000313" key="2">
    <source>
        <dbReference type="Proteomes" id="UP000652761"/>
    </source>
</evidence>
<dbReference type="EMBL" id="NMUH01013382">
    <property type="protein sequence ID" value="MQM22599.1"/>
    <property type="molecule type" value="Genomic_DNA"/>
</dbReference>
<reference evidence="1" key="1">
    <citation type="submission" date="2017-07" db="EMBL/GenBank/DDBJ databases">
        <title>Taro Niue Genome Assembly and Annotation.</title>
        <authorList>
            <person name="Atibalentja N."/>
            <person name="Keating K."/>
            <person name="Fields C.J."/>
        </authorList>
    </citation>
    <scope>NUCLEOTIDE SEQUENCE</scope>
    <source>
        <strain evidence="1">Niue_2</strain>
        <tissue evidence="1">Leaf</tissue>
    </source>
</reference>
<protein>
    <submittedName>
        <fullName evidence="1">Uncharacterized protein</fullName>
    </submittedName>
</protein>